<evidence type="ECO:0000256" key="3">
    <source>
        <dbReference type="ARBA" id="ARBA00022475"/>
    </source>
</evidence>
<evidence type="ECO:0000256" key="6">
    <source>
        <dbReference type="ARBA" id="ARBA00023136"/>
    </source>
</evidence>
<dbReference type="EMBL" id="JBEOQB010000001">
    <property type="protein sequence ID" value="MEZ0451082.1"/>
    <property type="molecule type" value="Genomic_DNA"/>
</dbReference>
<feature type="transmembrane region" description="Helical" evidence="7">
    <location>
        <begin position="6"/>
        <end position="25"/>
    </location>
</feature>
<evidence type="ECO:0000256" key="4">
    <source>
        <dbReference type="ARBA" id="ARBA00022692"/>
    </source>
</evidence>
<evidence type="ECO:0000313" key="10">
    <source>
        <dbReference type="EMBL" id="VTR36183.1"/>
    </source>
</evidence>
<feature type="transmembrane region" description="Helical" evidence="7">
    <location>
        <begin position="32"/>
        <end position="51"/>
    </location>
</feature>
<dbReference type="PANTHER" id="PTHR30506:SF3">
    <property type="entry name" value="UPF0126 INNER MEMBRANE PROTEIN YADS-RELATED"/>
    <property type="match status" value="1"/>
</dbReference>
<gene>
    <name evidence="10" type="primary">yadS</name>
    <name evidence="9" type="ORF">ABTW24_05700</name>
    <name evidence="10" type="ORF">NCTC11429_01642</name>
</gene>
<name>A0A4U9USN0_9SPHI</name>
<dbReference type="GO" id="GO:0005886">
    <property type="term" value="C:plasma membrane"/>
    <property type="evidence" value="ECO:0007669"/>
    <property type="project" value="UniProtKB-SubCell"/>
</dbReference>
<dbReference type="Proteomes" id="UP001566204">
    <property type="component" value="Unassembled WGS sequence"/>
</dbReference>
<feature type="transmembrane region" description="Helical" evidence="7">
    <location>
        <begin position="66"/>
        <end position="82"/>
    </location>
</feature>
<protein>
    <submittedName>
        <fullName evidence="10">Predicted membrane protein</fullName>
    </submittedName>
    <submittedName>
        <fullName evidence="9">Trimeric intracellular cation channel family protein</fullName>
    </submittedName>
</protein>
<reference evidence="9 12" key="2">
    <citation type="submission" date="2024-06" db="EMBL/GenBank/DDBJ databases">
        <title>Soil Sphingobacterium thalpophilum.</title>
        <authorList>
            <person name="Yang J."/>
            <person name="Li J."/>
        </authorList>
    </citation>
    <scope>NUCLEOTIDE SEQUENCE [LARGE SCALE GENOMIC DNA]</scope>
    <source>
        <strain evidence="9 12">22g91tb</strain>
    </source>
</reference>
<feature type="transmembrane region" description="Helical" evidence="7">
    <location>
        <begin position="119"/>
        <end position="140"/>
    </location>
</feature>
<keyword evidence="5 7" id="KW-1133">Transmembrane helix</keyword>
<sequence>MITDANYFYLSDLLGTLFFAISGTLSAKRKDIDIFGAAFLGFVTAIGGGSMRDVFLNLRPVWVNDSNYLIAIFLGILIAIIFNRQLYSYYRTLTLFDAIGISFFTILGVQKSLNYESSVYAAIIFGMFTSVCGGMIRDILLNETPLIFKKEVYATACLAGGLMYILLVHLHLDVSWAAFIGAAVVFMIRMTAVKYKLYLPRLD</sequence>
<keyword evidence="4 7" id="KW-0812">Transmembrane</keyword>
<dbReference type="STRING" id="1123265.GCA_000686625_04575"/>
<evidence type="ECO:0000259" key="8">
    <source>
        <dbReference type="Pfam" id="PF03458"/>
    </source>
</evidence>
<dbReference type="Proteomes" id="UP000308196">
    <property type="component" value="Chromosome"/>
</dbReference>
<dbReference type="Pfam" id="PF03458">
    <property type="entry name" value="Gly_transporter"/>
    <property type="match status" value="2"/>
</dbReference>
<evidence type="ECO:0000256" key="1">
    <source>
        <dbReference type="ARBA" id="ARBA00004651"/>
    </source>
</evidence>
<evidence type="ECO:0000256" key="5">
    <source>
        <dbReference type="ARBA" id="ARBA00022989"/>
    </source>
</evidence>
<feature type="domain" description="Glycine transporter" evidence="8">
    <location>
        <begin position="10"/>
        <end position="83"/>
    </location>
</feature>
<evidence type="ECO:0000313" key="12">
    <source>
        <dbReference type="Proteomes" id="UP001566204"/>
    </source>
</evidence>
<evidence type="ECO:0000256" key="2">
    <source>
        <dbReference type="ARBA" id="ARBA00008193"/>
    </source>
</evidence>
<evidence type="ECO:0000313" key="9">
    <source>
        <dbReference type="EMBL" id="MEZ0451082.1"/>
    </source>
</evidence>
<dbReference type="AlphaFoldDB" id="A0A4U9USN0"/>
<accession>A0A4U9USN0</accession>
<feature type="transmembrane region" description="Helical" evidence="7">
    <location>
        <begin position="89"/>
        <end position="107"/>
    </location>
</feature>
<dbReference type="EMBL" id="LR590484">
    <property type="protein sequence ID" value="VTR36183.1"/>
    <property type="molecule type" value="Genomic_DNA"/>
</dbReference>
<feature type="domain" description="Glycine transporter" evidence="8">
    <location>
        <begin position="95"/>
        <end position="168"/>
    </location>
</feature>
<reference evidence="10 11" key="1">
    <citation type="submission" date="2019-05" db="EMBL/GenBank/DDBJ databases">
        <authorList>
            <consortium name="Pathogen Informatics"/>
        </authorList>
    </citation>
    <scope>NUCLEOTIDE SEQUENCE [LARGE SCALE GENOMIC DNA]</scope>
    <source>
        <strain evidence="10 11">NCTC11429</strain>
    </source>
</reference>
<organism evidence="10 11">
    <name type="scientific">Sphingobacterium thalpophilum</name>
    <dbReference type="NCBI Taxonomy" id="259"/>
    <lineage>
        <taxon>Bacteria</taxon>
        <taxon>Pseudomonadati</taxon>
        <taxon>Bacteroidota</taxon>
        <taxon>Sphingobacteriia</taxon>
        <taxon>Sphingobacteriales</taxon>
        <taxon>Sphingobacteriaceae</taxon>
        <taxon>Sphingobacterium</taxon>
    </lineage>
</organism>
<evidence type="ECO:0000313" key="11">
    <source>
        <dbReference type="Proteomes" id="UP000308196"/>
    </source>
</evidence>
<dbReference type="KEGG" id="stha:NCTC11429_01642"/>
<comment type="subcellular location">
    <subcellularLocation>
        <location evidence="1">Cell membrane</location>
        <topology evidence="1">Multi-pass membrane protein</topology>
    </subcellularLocation>
</comment>
<keyword evidence="12" id="KW-1185">Reference proteome</keyword>
<keyword evidence="6 7" id="KW-0472">Membrane</keyword>
<dbReference type="RefSeq" id="WP_037533980.1">
    <property type="nucleotide sequence ID" value="NZ_CP141191.1"/>
</dbReference>
<feature type="transmembrane region" description="Helical" evidence="7">
    <location>
        <begin position="152"/>
        <end position="170"/>
    </location>
</feature>
<dbReference type="InterPro" id="IPR005115">
    <property type="entry name" value="Gly_transporter"/>
</dbReference>
<proteinExistence type="inferred from homology"/>
<dbReference type="PANTHER" id="PTHR30506">
    <property type="entry name" value="INNER MEMBRANE PROTEIN"/>
    <property type="match status" value="1"/>
</dbReference>
<comment type="similarity">
    <text evidence="2">Belongs to the UPF0126 family.</text>
</comment>
<feature type="transmembrane region" description="Helical" evidence="7">
    <location>
        <begin position="176"/>
        <end position="193"/>
    </location>
</feature>
<dbReference type="GeneID" id="78462398"/>
<keyword evidence="3" id="KW-1003">Cell membrane</keyword>
<evidence type="ECO:0000256" key="7">
    <source>
        <dbReference type="SAM" id="Phobius"/>
    </source>
</evidence>